<keyword evidence="1" id="KW-0472">Membrane</keyword>
<reference evidence="2 3" key="1">
    <citation type="submission" date="2012-05" db="EMBL/GenBank/DDBJ databases">
        <title>Genome sequence of Nitritalea halalkaliphila LW7.</title>
        <authorList>
            <person name="Jangir P.K."/>
            <person name="Singh A."/>
            <person name="Shivaji S."/>
            <person name="Sharma R."/>
        </authorList>
    </citation>
    <scope>NUCLEOTIDE SEQUENCE [LARGE SCALE GENOMIC DNA]</scope>
    <source>
        <strain evidence="2 3">LW7</strain>
    </source>
</reference>
<organism evidence="2 3">
    <name type="scientific">Nitritalea halalkaliphila LW7</name>
    <dbReference type="NCBI Taxonomy" id="1189621"/>
    <lineage>
        <taxon>Bacteria</taxon>
        <taxon>Pseudomonadati</taxon>
        <taxon>Bacteroidota</taxon>
        <taxon>Cytophagia</taxon>
        <taxon>Cytophagales</taxon>
        <taxon>Cyclobacteriaceae</taxon>
        <taxon>Nitritalea</taxon>
    </lineage>
</organism>
<comment type="caution">
    <text evidence="2">The sequence shown here is derived from an EMBL/GenBank/DDBJ whole genome shotgun (WGS) entry which is preliminary data.</text>
</comment>
<feature type="transmembrane region" description="Helical" evidence="1">
    <location>
        <begin position="87"/>
        <end position="109"/>
    </location>
</feature>
<name>I5BYY4_9BACT</name>
<sequence>MITFFKIIDPLRALALFGILLALALLQWTVFPLGQLQVELGWELLGKRILDGQTLYVGVVDDTAPLSALVFTLLQWLFPAQVWPHRLIALLLIFAQANYLNSLLVRYGAFELTTYVPALSAIFIYAFNAEFLLLSPMLMGSFFLLLALGQLFSQTVLQEESLSSTTLLGVYAGMAACFHLPFLVFLPFFLIAGITISGFTFNQVLLTLVNFFLPLGFLALYYFWIDALPSFYHEFLLGTRIKDVYNHLSLLQALVVLAVPLFFAILGFTIGSVKRGYTSKSAKTKTTHAALSIFRCGHDSAV</sequence>
<feature type="transmembrane region" description="Helical" evidence="1">
    <location>
        <begin position="244"/>
        <end position="270"/>
    </location>
</feature>
<keyword evidence="1" id="KW-0812">Transmembrane</keyword>
<proteinExistence type="predicted"/>
<accession>I5BYY4</accession>
<evidence type="ECO:0000313" key="2">
    <source>
        <dbReference type="EMBL" id="EIM74786.1"/>
    </source>
</evidence>
<feature type="transmembrane region" description="Helical" evidence="1">
    <location>
        <begin position="141"/>
        <end position="157"/>
    </location>
</feature>
<dbReference type="STRING" id="1189621.A3SI_15196"/>
<feature type="transmembrane region" description="Helical" evidence="1">
    <location>
        <begin position="169"/>
        <end position="192"/>
    </location>
</feature>
<dbReference type="PATRIC" id="fig|1189621.3.peg.3162"/>
<keyword evidence="1" id="KW-1133">Transmembrane helix</keyword>
<dbReference type="RefSeq" id="WP_009056353.1">
    <property type="nucleotide sequence ID" value="NZ_AJYA01000039.1"/>
</dbReference>
<keyword evidence="3" id="KW-1185">Reference proteome</keyword>
<evidence type="ECO:0000256" key="1">
    <source>
        <dbReference type="SAM" id="Phobius"/>
    </source>
</evidence>
<dbReference type="OrthoDB" id="981402at2"/>
<evidence type="ECO:0000313" key="3">
    <source>
        <dbReference type="Proteomes" id="UP000005551"/>
    </source>
</evidence>
<protein>
    <submittedName>
        <fullName evidence="2">Uncharacterized protein</fullName>
    </submittedName>
</protein>
<gene>
    <name evidence="2" type="ORF">A3SI_15196</name>
</gene>
<dbReference type="Proteomes" id="UP000005551">
    <property type="component" value="Unassembled WGS sequence"/>
</dbReference>
<dbReference type="EMBL" id="AJYA01000039">
    <property type="protein sequence ID" value="EIM74786.1"/>
    <property type="molecule type" value="Genomic_DNA"/>
</dbReference>
<dbReference type="AlphaFoldDB" id="I5BYY4"/>
<feature type="transmembrane region" description="Helical" evidence="1">
    <location>
        <begin position="204"/>
        <end position="224"/>
    </location>
</feature>